<dbReference type="InterPro" id="IPR002885">
    <property type="entry name" value="PPR_rpt"/>
</dbReference>
<dbReference type="InterPro" id="IPR046848">
    <property type="entry name" value="E_motif"/>
</dbReference>
<dbReference type="FunFam" id="1.25.40.10:FF:000090">
    <property type="entry name" value="Pentatricopeptide repeat-containing protein, chloroplastic"/>
    <property type="match status" value="1"/>
</dbReference>
<dbReference type="FunFam" id="1.25.40.10:FF:000470">
    <property type="entry name" value="Pentatricopeptide repeat-containing protein At5g66520"/>
    <property type="match status" value="1"/>
</dbReference>
<protein>
    <submittedName>
        <fullName evidence="3">Uncharacterized protein</fullName>
    </submittedName>
</protein>
<dbReference type="AlphaFoldDB" id="A0A7I8KGX4"/>
<dbReference type="OrthoDB" id="426361at2759"/>
<evidence type="ECO:0000256" key="2">
    <source>
        <dbReference type="PROSITE-ProRule" id="PRU00708"/>
    </source>
</evidence>
<dbReference type="Pfam" id="PF20431">
    <property type="entry name" value="E_motif"/>
    <property type="match status" value="1"/>
</dbReference>
<feature type="repeat" description="PPR" evidence="2">
    <location>
        <begin position="193"/>
        <end position="227"/>
    </location>
</feature>
<gene>
    <name evidence="3" type="ORF">SI8410_05006908</name>
</gene>
<dbReference type="EMBL" id="LR746268">
    <property type="protein sequence ID" value="CAA7396245.1"/>
    <property type="molecule type" value="Genomic_DNA"/>
</dbReference>
<dbReference type="InterPro" id="IPR046960">
    <property type="entry name" value="PPR_At4g14850-like_plant"/>
</dbReference>
<feature type="repeat" description="PPR" evidence="2">
    <location>
        <begin position="294"/>
        <end position="324"/>
    </location>
</feature>
<dbReference type="Pfam" id="PF01535">
    <property type="entry name" value="PPR"/>
    <property type="match status" value="2"/>
</dbReference>
<evidence type="ECO:0000256" key="1">
    <source>
        <dbReference type="ARBA" id="ARBA00022737"/>
    </source>
</evidence>
<dbReference type="GO" id="GO:0009451">
    <property type="term" value="P:RNA modification"/>
    <property type="evidence" value="ECO:0007669"/>
    <property type="project" value="InterPro"/>
</dbReference>
<reference evidence="3" key="1">
    <citation type="submission" date="2020-02" db="EMBL/GenBank/DDBJ databases">
        <authorList>
            <person name="Scholz U."/>
            <person name="Mascher M."/>
            <person name="Fiebig A."/>
        </authorList>
    </citation>
    <scope>NUCLEOTIDE SEQUENCE</scope>
</reference>
<sequence length="478" mass="52324">MVAPSPLHLFKNAGAHVIPPATKTWRRSSPLSLLADRCASMRQLKQVHAQMVVRGRIHDNYASSRLISFAALSPSGDLRYALTLFQQTREPNSFMWNTLIRALAEGPTPSDAVDLYVKMQAMGFAPGRHTFPFLLKGCINCHSLSTGRQVHSQAQKRGLDADVYVVNNLIRSYGSGGQMAEARKLFDEAPDRNLIVWTTMVSAYAQNSRSDEALLLFDEMVAAGLEPSGATLSAVLSACARAGGLTAGERVHAYMEEKGVAVGVVLGTALLDMYAKNGAVSTARDLFDRMPERNIATWNAMICGLARHGRADEALRLFRELEEEVTVAPNDVTFVGVLSACCHAGLLEAGRGIFLSMRRDYGVEPKLEHCGCMVDLLGRSGRLAEAEDLISTMKWEADVVVLGALLAACQRHGNVDVAERVVRRILDLEPHNHGVYVVLSNMYAEAGIWEQVELMRKTMVEGGLRKVPAWSCVDDDKN</sequence>
<keyword evidence="1" id="KW-0677">Repeat</keyword>
<dbReference type="SUPFAM" id="SSF48452">
    <property type="entry name" value="TPR-like"/>
    <property type="match status" value="1"/>
</dbReference>
<dbReference type="InterPro" id="IPR011990">
    <property type="entry name" value="TPR-like_helical_dom_sf"/>
</dbReference>
<dbReference type="Proteomes" id="UP000663760">
    <property type="component" value="Chromosome 5"/>
</dbReference>
<evidence type="ECO:0000313" key="4">
    <source>
        <dbReference type="Proteomes" id="UP000663760"/>
    </source>
</evidence>
<organism evidence="3 4">
    <name type="scientific">Spirodela intermedia</name>
    <name type="common">Intermediate duckweed</name>
    <dbReference type="NCBI Taxonomy" id="51605"/>
    <lineage>
        <taxon>Eukaryota</taxon>
        <taxon>Viridiplantae</taxon>
        <taxon>Streptophyta</taxon>
        <taxon>Embryophyta</taxon>
        <taxon>Tracheophyta</taxon>
        <taxon>Spermatophyta</taxon>
        <taxon>Magnoliopsida</taxon>
        <taxon>Liliopsida</taxon>
        <taxon>Araceae</taxon>
        <taxon>Lemnoideae</taxon>
        <taxon>Spirodela</taxon>
    </lineage>
</organism>
<evidence type="ECO:0000313" key="3">
    <source>
        <dbReference type="EMBL" id="CAA7396245.1"/>
    </source>
</evidence>
<dbReference type="PANTHER" id="PTHR47926">
    <property type="entry name" value="PENTATRICOPEPTIDE REPEAT-CONTAINING PROTEIN"/>
    <property type="match status" value="1"/>
</dbReference>
<accession>A0A7I8KGX4</accession>
<dbReference type="NCBIfam" id="TIGR00756">
    <property type="entry name" value="PPR"/>
    <property type="match status" value="3"/>
</dbReference>
<dbReference type="GO" id="GO:0003723">
    <property type="term" value="F:RNA binding"/>
    <property type="evidence" value="ECO:0007669"/>
    <property type="project" value="InterPro"/>
</dbReference>
<proteinExistence type="predicted"/>
<dbReference type="PROSITE" id="PS51375">
    <property type="entry name" value="PPR"/>
    <property type="match status" value="3"/>
</dbReference>
<keyword evidence="4" id="KW-1185">Reference proteome</keyword>
<dbReference type="PANTHER" id="PTHR47926:SF393">
    <property type="entry name" value="REPEAT-CONTAINING PROTEIN, PUTATIVE-RELATED"/>
    <property type="match status" value="1"/>
</dbReference>
<dbReference type="Gene3D" id="1.25.40.10">
    <property type="entry name" value="Tetratricopeptide repeat domain"/>
    <property type="match status" value="4"/>
</dbReference>
<feature type="repeat" description="PPR" evidence="2">
    <location>
        <begin position="92"/>
        <end position="126"/>
    </location>
</feature>
<dbReference type="Pfam" id="PF13041">
    <property type="entry name" value="PPR_2"/>
    <property type="match status" value="3"/>
</dbReference>
<name>A0A7I8KGX4_SPIIN</name>